<gene>
    <name evidence="1" type="ORF">TTAC_LOCUS3653</name>
</gene>
<sequence>MERHINMDRSPEVYPEEISAYFDLLNGWQCATTHNEGGSDSRLDHDASDAAQNTWEDLMSMKWVYWNICTMLFNESLVINPANIDSAIKHYRGEEKFYRELETTKFAIDIEQRIRCIITTPYDYKNLMQCRMTRYLCDAPVLQFAPSTRLQLDVTSSVSNFSPRLERYVGIVGGTTLERHECLEVSGRGSRREVMSEYDSVILYVAGDAFTKAYVKLNDLLNA</sequence>
<keyword evidence="2" id="KW-1185">Reference proteome</keyword>
<dbReference type="WBParaSite" id="TTAC_0000366901-mRNA-1">
    <property type="protein sequence ID" value="TTAC_0000366901-mRNA-1"/>
    <property type="gene ID" value="TTAC_0000366901"/>
</dbReference>
<organism evidence="3">
    <name type="scientific">Hydatigena taeniaeformis</name>
    <name type="common">Feline tapeworm</name>
    <name type="synonym">Taenia taeniaeformis</name>
    <dbReference type="NCBI Taxonomy" id="6205"/>
    <lineage>
        <taxon>Eukaryota</taxon>
        <taxon>Metazoa</taxon>
        <taxon>Spiralia</taxon>
        <taxon>Lophotrochozoa</taxon>
        <taxon>Platyhelminthes</taxon>
        <taxon>Cestoda</taxon>
        <taxon>Eucestoda</taxon>
        <taxon>Cyclophyllidea</taxon>
        <taxon>Taeniidae</taxon>
        <taxon>Hydatigera</taxon>
    </lineage>
</organism>
<evidence type="ECO:0000313" key="1">
    <source>
        <dbReference type="EMBL" id="VDM23073.1"/>
    </source>
</evidence>
<dbReference type="AlphaFoldDB" id="A0A0R3WSC9"/>
<dbReference type="Proteomes" id="UP000274429">
    <property type="component" value="Unassembled WGS sequence"/>
</dbReference>
<protein>
    <submittedName>
        <fullName evidence="1 3">Uncharacterized protein</fullName>
    </submittedName>
</protein>
<evidence type="ECO:0000313" key="3">
    <source>
        <dbReference type="WBParaSite" id="TTAC_0000366901-mRNA-1"/>
    </source>
</evidence>
<evidence type="ECO:0000313" key="2">
    <source>
        <dbReference type="Proteomes" id="UP000274429"/>
    </source>
</evidence>
<name>A0A0R3WSC9_HYDTA</name>
<reference evidence="1 2" key="2">
    <citation type="submission" date="2018-11" db="EMBL/GenBank/DDBJ databases">
        <authorList>
            <consortium name="Pathogen Informatics"/>
        </authorList>
    </citation>
    <scope>NUCLEOTIDE SEQUENCE [LARGE SCALE GENOMIC DNA]</scope>
</reference>
<reference evidence="3" key="1">
    <citation type="submission" date="2017-02" db="UniProtKB">
        <authorList>
            <consortium name="WormBaseParasite"/>
        </authorList>
    </citation>
    <scope>IDENTIFICATION</scope>
</reference>
<dbReference type="EMBL" id="UYWX01002805">
    <property type="protein sequence ID" value="VDM23073.1"/>
    <property type="molecule type" value="Genomic_DNA"/>
</dbReference>
<accession>A0A0R3WSC9</accession>
<proteinExistence type="predicted"/>